<evidence type="ECO:0000313" key="2">
    <source>
        <dbReference type="Proteomes" id="UP000663873"/>
    </source>
</evidence>
<evidence type="ECO:0000313" key="1">
    <source>
        <dbReference type="EMBL" id="CAF4506762.1"/>
    </source>
</evidence>
<dbReference type="Proteomes" id="UP000663873">
    <property type="component" value="Unassembled WGS sequence"/>
</dbReference>
<protein>
    <submittedName>
        <fullName evidence="1">Uncharacterized protein</fullName>
    </submittedName>
</protein>
<sequence>MECRLVLNNRSTVDIPNDVLCGQLQQQLKYYKFRRGGNILRFSNCSFNERYLSCSISSSNSIVDPLSRPDDIPSSEMHYRPIPTKTIVDMIRYNYTRYFNRFSNKAIFKLFVRRVSEQIVVQRLKIPEGCNFTEEINSKALNCDMTDYDMEIPELNPDIGLHLVNFLNGTDASKFLEVVNNCSQFVSIGTASDRLFVEIMKKSDGRARILLPAEIYGNYLQDCEILDDKLVPFENHNPSVIQPAQRLQHVFYQRKNNEFSPISNAFVNNIDDFRYNLATRFFSLQWLETIDFSKFAIVGSCVLNSLCRSPFGDTIEQDINLIWKWRAPAEYWQRPEHNIDTYQVHEAFLAAVYPQTLHKHNYRNDKTAIPPL</sequence>
<keyword evidence="2" id="KW-1185">Reference proteome</keyword>
<organism evidence="1 2">
    <name type="scientific">Rotaria socialis</name>
    <dbReference type="NCBI Taxonomy" id="392032"/>
    <lineage>
        <taxon>Eukaryota</taxon>
        <taxon>Metazoa</taxon>
        <taxon>Spiralia</taxon>
        <taxon>Gnathifera</taxon>
        <taxon>Rotifera</taxon>
        <taxon>Eurotatoria</taxon>
        <taxon>Bdelloidea</taxon>
        <taxon>Philodinida</taxon>
        <taxon>Philodinidae</taxon>
        <taxon>Rotaria</taxon>
    </lineage>
</organism>
<name>A0A820VT22_9BILA</name>
<dbReference type="EMBL" id="CAJOBP010007068">
    <property type="protein sequence ID" value="CAF4506762.1"/>
    <property type="molecule type" value="Genomic_DNA"/>
</dbReference>
<dbReference type="AlphaFoldDB" id="A0A820VT22"/>
<proteinExistence type="predicted"/>
<reference evidence="1" key="1">
    <citation type="submission" date="2021-02" db="EMBL/GenBank/DDBJ databases">
        <authorList>
            <person name="Nowell W R."/>
        </authorList>
    </citation>
    <scope>NUCLEOTIDE SEQUENCE</scope>
</reference>
<accession>A0A820VT22</accession>
<gene>
    <name evidence="1" type="ORF">UJA718_LOCUS26717</name>
</gene>
<comment type="caution">
    <text evidence="1">The sequence shown here is derived from an EMBL/GenBank/DDBJ whole genome shotgun (WGS) entry which is preliminary data.</text>
</comment>